<dbReference type="GO" id="GO:0005783">
    <property type="term" value="C:endoplasmic reticulum"/>
    <property type="evidence" value="ECO:0007669"/>
    <property type="project" value="TreeGrafter"/>
</dbReference>
<keyword evidence="6 8" id="KW-0012">Acyltransferase</keyword>
<accession>A0A1X2HBN8</accession>
<keyword evidence="4 7" id="KW-1133">Transmembrane helix</keyword>
<dbReference type="InterPro" id="IPR004299">
    <property type="entry name" value="MBOAT_fam"/>
</dbReference>
<proteinExistence type="predicted"/>
<dbReference type="OMA" id="WHGTRPG"/>
<dbReference type="Proteomes" id="UP000242180">
    <property type="component" value="Unassembled WGS sequence"/>
</dbReference>
<dbReference type="GO" id="GO:0046474">
    <property type="term" value="P:glycerophospholipid biosynthetic process"/>
    <property type="evidence" value="ECO:0007669"/>
    <property type="project" value="TreeGrafter"/>
</dbReference>
<gene>
    <name evidence="8" type="ORF">BCR43DRAFT_457733</name>
</gene>
<sequence>MMNVFDSLSGMLGLPADHLRLLFCVAATYPSAMLYRRLPPGSPTSRHLFSIAYTCFTMLYMLSSYVGFLHIGSTCLVSYLFVKYYRGPRMPWINFAIAMISMSICHLDRQFKGVHGDTKLDYSGGLMIVTVKLSSFGFNVHDGRGTPVTDYNRQMMIQEYPSPIQFAGWICYYCGFLTGPSCEYMDYFRFTTIQLAGKEKEPEGRKRAAFKVLRLALCLAAYMIVFGPYFHSHVGLEDHYFAKPFYQRMFLVAAGSLTTRIKYYTVWKLSEGSCILSGLGYNGLDSVTGKPLWNRLNNADIKAVEFGQSLSIITRGWNIGVNTWLRHYVYLRVSPPGKKPSSAAVMWTYVMSSLWHGFHPGYYLFFINIGLYQVVGRMARRSLRPLAFTPDGKQAIPHRKRMYDIAGLLGSQFAVDMLVSAFDLLTFSNVWRVWSGIHFIQLWVLLAAYLIARVLEPVLLSVQKKRMVNAGIGKTAESKVDEVVDELAVNKMAGKME</sequence>
<feature type="transmembrane region" description="Helical" evidence="7">
    <location>
        <begin position="212"/>
        <end position="230"/>
    </location>
</feature>
<dbReference type="GO" id="GO:0003841">
    <property type="term" value="F:1-acylglycerol-3-phosphate O-acyltransferase activity"/>
    <property type="evidence" value="ECO:0007669"/>
    <property type="project" value="TreeGrafter"/>
</dbReference>
<keyword evidence="5 7" id="KW-0472">Membrane</keyword>
<feature type="transmembrane region" description="Helical" evidence="7">
    <location>
        <begin position="433"/>
        <end position="455"/>
    </location>
</feature>
<dbReference type="GO" id="GO:0016020">
    <property type="term" value="C:membrane"/>
    <property type="evidence" value="ECO:0007669"/>
    <property type="project" value="UniProtKB-SubCell"/>
</dbReference>
<keyword evidence="2 8" id="KW-0808">Transferase</keyword>
<dbReference type="InterPro" id="IPR049941">
    <property type="entry name" value="LPLAT_7/PORCN-like"/>
</dbReference>
<name>A0A1X2HBN8_SYNRA</name>
<dbReference type="GO" id="GO:0030258">
    <property type="term" value="P:lipid modification"/>
    <property type="evidence" value="ECO:0007669"/>
    <property type="project" value="TreeGrafter"/>
</dbReference>
<reference evidence="8 9" key="1">
    <citation type="submission" date="2016-07" db="EMBL/GenBank/DDBJ databases">
        <title>Pervasive Adenine N6-methylation of Active Genes in Fungi.</title>
        <authorList>
            <consortium name="DOE Joint Genome Institute"/>
            <person name="Mondo S.J."/>
            <person name="Dannebaum R.O."/>
            <person name="Kuo R.C."/>
            <person name="Labutti K."/>
            <person name="Haridas S."/>
            <person name="Kuo A."/>
            <person name="Salamov A."/>
            <person name="Ahrendt S.R."/>
            <person name="Lipzen A."/>
            <person name="Sullivan W."/>
            <person name="Andreopoulos W.B."/>
            <person name="Clum A."/>
            <person name="Lindquist E."/>
            <person name="Daum C."/>
            <person name="Ramamoorthy G.K."/>
            <person name="Gryganskyi A."/>
            <person name="Culley D."/>
            <person name="Magnuson J.K."/>
            <person name="James T.Y."/>
            <person name="O'Malley M.A."/>
            <person name="Stajich J.E."/>
            <person name="Spatafora J.W."/>
            <person name="Visel A."/>
            <person name="Grigoriev I.V."/>
        </authorList>
    </citation>
    <scope>NUCLEOTIDE SEQUENCE [LARGE SCALE GENOMIC DNA]</scope>
    <source>
        <strain evidence="8 9">NRRL 2496</strain>
    </source>
</reference>
<feature type="transmembrane region" description="Helical" evidence="7">
    <location>
        <begin position="354"/>
        <end position="375"/>
    </location>
</feature>
<dbReference type="OrthoDB" id="286734at2759"/>
<evidence type="ECO:0000256" key="7">
    <source>
        <dbReference type="SAM" id="Phobius"/>
    </source>
</evidence>
<feature type="transmembrane region" description="Helical" evidence="7">
    <location>
        <begin position="48"/>
        <end position="71"/>
    </location>
</feature>
<evidence type="ECO:0000313" key="9">
    <source>
        <dbReference type="Proteomes" id="UP000242180"/>
    </source>
</evidence>
<dbReference type="PANTHER" id="PTHR13906:SF4">
    <property type="entry name" value="LYSOPHOSPHOLIPID ACYLTRANSFERASE 6"/>
    <property type="match status" value="1"/>
</dbReference>
<dbReference type="InParanoid" id="A0A1X2HBN8"/>
<evidence type="ECO:0000313" key="8">
    <source>
        <dbReference type="EMBL" id="ORY96209.1"/>
    </source>
</evidence>
<dbReference type="FunCoup" id="A0A1X2HBN8">
    <property type="interactions" value="195"/>
</dbReference>
<dbReference type="PANTHER" id="PTHR13906">
    <property type="entry name" value="PORCUPINE"/>
    <property type="match status" value="1"/>
</dbReference>
<comment type="subcellular location">
    <subcellularLocation>
        <location evidence="1">Membrane</location>
        <topology evidence="1">Multi-pass membrane protein</topology>
    </subcellularLocation>
</comment>
<evidence type="ECO:0000256" key="2">
    <source>
        <dbReference type="ARBA" id="ARBA00022679"/>
    </source>
</evidence>
<dbReference type="EMBL" id="MCGN01000005">
    <property type="protein sequence ID" value="ORY96209.1"/>
    <property type="molecule type" value="Genomic_DNA"/>
</dbReference>
<evidence type="ECO:0000256" key="1">
    <source>
        <dbReference type="ARBA" id="ARBA00004141"/>
    </source>
</evidence>
<dbReference type="AlphaFoldDB" id="A0A1X2HBN8"/>
<dbReference type="Pfam" id="PF03062">
    <property type="entry name" value="MBOAT"/>
    <property type="match status" value="1"/>
</dbReference>
<evidence type="ECO:0000256" key="6">
    <source>
        <dbReference type="ARBA" id="ARBA00023315"/>
    </source>
</evidence>
<dbReference type="STRING" id="13706.A0A1X2HBN8"/>
<protein>
    <submittedName>
        <fullName evidence="8">MBOAT, membrane-bound O-acyltransferase family-domain-containing protein</fullName>
    </submittedName>
</protein>
<dbReference type="GO" id="GO:0047184">
    <property type="term" value="F:1-acylglycerophosphocholine O-acyltransferase activity"/>
    <property type="evidence" value="ECO:0007669"/>
    <property type="project" value="TreeGrafter"/>
</dbReference>
<feature type="transmembrane region" description="Helical" evidence="7">
    <location>
        <begin position="405"/>
        <end position="427"/>
    </location>
</feature>
<keyword evidence="3 7" id="KW-0812">Transmembrane</keyword>
<keyword evidence="9" id="KW-1185">Reference proteome</keyword>
<comment type="caution">
    <text evidence="8">The sequence shown here is derived from an EMBL/GenBank/DDBJ whole genome shotgun (WGS) entry which is preliminary data.</text>
</comment>
<evidence type="ECO:0000256" key="3">
    <source>
        <dbReference type="ARBA" id="ARBA00022692"/>
    </source>
</evidence>
<organism evidence="8 9">
    <name type="scientific">Syncephalastrum racemosum</name>
    <name type="common">Filamentous fungus</name>
    <dbReference type="NCBI Taxonomy" id="13706"/>
    <lineage>
        <taxon>Eukaryota</taxon>
        <taxon>Fungi</taxon>
        <taxon>Fungi incertae sedis</taxon>
        <taxon>Mucoromycota</taxon>
        <taxon>Mucoromycotina</taxon>
        <taxon>Mucoromycetes</taxon>
        <taxon>Mucorales</taxon>
        <taxon>Syncephalastraceae</taxon>
        <taxon>Syncephalastrum</taxon>
    </lineage>
</organism>
<evidence type="ECO:0000256" key="4">
    <source>
        <dbReference type="ARBA" id="ARBA00022989"/>
    </source>
</evidence>
<evidence type="ECO:0000256" key="5">
    <source>
        <dbReference type="ARBA" id="ARBA00023136"/>
    </source>
</evidence>